<evidence type="ECO:0000256" key="1">
    <source>
        <dbReference type="ARBA" id="ARBA00004496"/>
    </source>
</evidence>
<evidence type="ECO:0000256" key="4">
    <source>
        <dbReference type="ARBA" id="ARBA00022857"/>
    </source>
</evidence>
<dbReference type="SUPFAM" id="SSF50129">
    <property type="entry name" value="GroES-like"/>
    <property type="match status" value="1"/>
</dbReference>
<organism evidence="8 9">
    <name type="scientific">Tindallia californiensis</name>
    <dbReference type="NCBI Taxonomy" id="159292"/>
    <lineage>
        <taxon>Bacteria</taxon>
        <taxon>Bacillati</taxon>
        <taxon>Bacillota</taxon>
        <taxon>Clostridia</taxon>
        <taxon>Peptostreptococcales</taxon>
        <taxon>Tindalliaceae</taxon>
        <taxon>Tindallia</taxon>
    </lineage>
</organism>
<dbReference type="InterPro" id="IPR011032">
    <property type="entry name" value="GroES-like_sf"/>
</dbReference>
<dbReference type="InterPro" id="IPR036291">
    <property type="entry name" value="NAD(P)-bd_dom_sf"/>
</dbReference>
<evidence type="ECO:0000256" key="6">
    <source>
        <dbReference type="ARBA" id="ARBA00022990"/>
    </source>
</evidence>
<dbReference type="STRING" id="159292.SAMN05192546_10296"/>
<keyword evidence="3" id="KW-0963">Cytoplasm</keyword>
<evidence type="ECO:0000313" key="9">
    <source>
        <dbReference type="Proteomes" id="UP000199230"/>
    </source>
</evidence>
<keyword evidence="9" id="KW-1185">Reference proteome</keyword>
<keyword evidence="4" id="KW-0521">NADP</keyword>
<evidence type="ECO:0000256" key="2">
    <source>
        <dbReference type="ARBA" id="ARBA00011881"/>
    </source>
</evidence>
<dbReference type="InterPro" id="IPR013149">
    <property type="entry name" value="ADH-like_C"/>
</dbReference>
<dbReference type="GO" id="GO:0016491">
    <property type="term" value="F:oxidoreductase activity"/>
    <property type="evidence" value="ECO:0007669"/>
    <property type="project" value="InterPro"/>
</dbReference>
<evidence type="ECO:0000256" key="5">
    <source>
        <dbReference type="ARBA" id="ARBA00022884"/>
    </source>
</evidence>
<evidence type="ECO:0000259" key="7">
    <source>
        <dbReference type="SMART" id="SM00829"/>
    </source>
</evidence>
<dbReference type="InterPro" id="IPR020843">
    <property type="entry name" value="ER"/>
</dbReference>
<dbReference type="CDD" id="cd08272">
    <property type="entry name" value="MDR6"/>
    <property type="match status" value="1"/>
</dbReference>
<dbReference type="Proteomes" id="UP000199230">
    <property type="component" value="Unassembled WGS sequence"/>
</dbReference>
<dbReference type="GO" id="GO:0008270">
    <property type="term" value="F:zinc ion binding"/>
    <property type="evidence" value="ECO:0007669"/>
    <property type="project" value="InterPro"/>
</dbReference>
<comment type="subunit">
    <text evidence="2">Homotetramer.</text>
</comment>
<dbReference type="SMART" id="SM00829">
    <property type="entry name" value="PKS_ER"/>
    <property type="match status" value="1"/>
</dbReference>
<dbReference type="InterPro" id="IPR013154">
    <property type="entry name" value="ADH-like_N"/>
</dbReference>
<proteinExistence type="predicted"/>
<protein>
    <submittedName>
        <fullName evidence="8">NADPH2:quinone reductase</fullName>
    </submittedName>
</protein>
<feature type="domain" description="Enoyl reductase (ER)" evidence="7">
    <location>
        <begin position="10"/>
        <end position="327"/>
    </location>
</feature>
<dbReference type="GO" id="GO:0003723">
    <property type="term" value="F:RNA binding"/>
    <property type="evidence" value="ECO:0007669"/>
    <property type="project" value="UniProtKB-KW"/>
</dbReference>
<name>A0A1H3JSJ2_9FIRM</name>
<dbReference type="SUPFAM" id="SSF51735">
    <property type="entry name" value="NAD(P)-binding Rossmann-fold domains"/>
    <property type="match status" value="1"/>
</dbReference>
<dbReference type="Pfam" id="PF08240">
    <property type="entry name" value="ADH_N"/>
    <property type="match status" value="1"/>
</dbReference>
<dbReference type="PANTHER" id="PTHR44154:SF1">
    <property type="entry name" value="QUINONE OXIDOREDUCTASE"/>
    <property type="match status" value="1"/>
</dbReference>
<dbReference type="AlphaFoldDB" id="A0A1H3JSJ2"/>
<dbReference type="Pfam" id="PF00107">
    <property type="entry name" value="ADH_zinc_N"/>
    <property type="match status" value="1"/>
</dbReference>
<sequence length="332" mass="35739">MKAMVINEFGSAHCFQEHSLEEPSLLPGQVKIHVKASSVNPIDIKIRSGLVPALTPDFPAILHGDVAGTIVEVSPDVKRFKKGDEVFALGGGVKGHGGALAEYMVIDERLAARKPEGLSMEEAAALPVVSLTAWEALMERGNIKKGDKILIHGAAGGVGHIAVQLAKKQGAHVTTTVSDKHKADIALKLGADEVVYYKEEKVKDYVERVTGGKGFHLVFDTVGKETLDHSFQAAAAKGTVISTNTRSTHDLSLLHGKGLTLHVVFLLLPLISDEGREKMGENLSKIAGLVEQDRVKPMLHQSVYGFSEVKEAHQLLEKGKHIGKISLLNDLK</sequence>
<dbReference type="InterPro" id="IPR002364">
    <property type="entry name" value="Quin_OxRdtase/zeta-crystal_CS"/>
</dbReference>
<keyword evidence="5" id="KW-0694">RNA-binding</keyword>
<comment type="subcellular location">
    <subcellularLocation>
        <location evidence="1">Cytoplasm</location>
    </subcellularLocation>
</comment>
<reference evidence="8 9" key="1">
    <citation type="submission" date="2016-10" db="EMBL/GenBank/DDBJ databases">
        <authorList>
            <person name="de Groot N.N."/>
        </authorList>
    </citation>
    <scope>NUCLEOTIDE SEQUENCE [LARGE SCALE GENOMIC DNA]</scope>
    <source>
        <strain evidence="8 9">APO</strain>
    </source>
</reference>
<dbReference type="InterPro" id="IPR051603">
    <property type="entry name" value="Zinc-ADH_QOR/CCCR"/>
</dbReference>
<keyword evidence="6" id="KW-0007">Acetylation</keyword>
<dbReference type="OrthoDB" id="9792162at2"/>
<evidence type="ECO:0000256" key="3">
    <source>
        <dbReference type="ARBA" id="ARBA00022490"/>
    </source>
</evidence>
<evidence type="ECO:0000313" key="8">
    <source>
        <dbReference type="EMBL" id="SDY42892.1"/>
    </source>
</evidence>
<dbReference type="PANTHER" id="PTHR44154">
    <property type="entry name" value="QUINONE OXIDOREDUCTASE"/>
    <property type="match status" value="1"/>
</dbReference>
<dbReference type="PROSITE" id="PS01162">
    <property type="entry name" value="QOR_ZETA_CRYSTAL"/>
    <property type="match status" value="1"/>
</dbReference>
<gene>
    <name evidence="8" type="ORF">SAMN05192546_10296</name>
</gene>
<dbReference type="Gene3D" id="3.90.180.10">
    <property type="entry name" value="Medium-chain alcohol dehydrogenases, catalytic domain"/>
    <property type="match status" value="1"/>
</dbReference>
<dbReference type="RefSeq" id="WP_093310799.1">
    <property type="nucleotide sequence ID" value="NZ_FNPV01000002.1"/>
</dbReference>
<dbReference type="EMBL" id="FNPV01000002">
    <property type="protein sequence ID" value="SDY42892.1"/>
    <property type="molecule type" value="Genomic_DNA"/>
</dbReference>
<dbReference type="GO" id="GO:0005737">
    <property type="term" value="C:cytoplasm"/>
    <property type="evidence" value="ECO:0007669"/>
    <property type="project" value="UniProtKB-SubCell"/>
</dbReference>
<dbReference type="Gene3D" id="3.40.50.720">
    <property type="entry name" value="NAD(P)-binding Rossmann-like Domain"/>
    <property type="match status" value="1"/>
</dbReference>
<accession>A0A1H3JSJ2</accession>